<dbReference type="SUPFAM" id="SSF53098">
    <property type="entry name" value="Ribonuclease H-like"/>
    <property type="match status" value="1"/>
</dbReference>
<dbReference type="InterPro" id="IPR036397">
    <property type="entry name" value="RNaseH_sf"/>
</dbReference>
<dbReference type="Gene3D" id="3.30.420.10">
    <property type="entry name" value="Ribonuclease H-like superfamily/Ribonuclease H"/>
    <property type="match status" value="1"/>
</dbReference>
<gene>
    <name evidence="5" type="ORF">J2W91_002176</name>
</gene>
<organism evidence="5 6">
    <name type="scientific">Paenibacillus amylolyticus</name>
    <dbReference type="NCBI Taxonomy" id="1451"/>
    <lineage>
        <taxon>Bacteria</taxon>
        <taxon>Bacillati</taxon>
        <taxon>Bacillota</taxon>
        <taxon>Bacilli</taxon>
        <taxon>Bacillales</taxon>
        <taxon>Paenibacillaceae</taxon>
        <taxon>Paenibacillus</taxon>
    </lineage>
</organism>
<dbReference type="GO" id="GO:0008408">
    <property type="term" value="F:3'-5' exonuclease activity"/>
    <property type="evidence" value="ECO:0007669"/>
    <property type="project" value="TreeGrafter"/>
</dbReference>
<dbReference type="EMBL" id="JAVDTR010000005">
    <property type="protein sequence ID" value="MDR6723714.1"/>
    <property type="molecule type" value="Genomic_DNA"/>
</dbReference>
<feature type="domain" description="Exonuclease" evidence="4">
    <location>
        <begin position="24"/>
        <end position="195"/>
    </location>
</feature>
<protein>
    <submittedName>
        <fullName evidence="5">DNA polymerase III alpha subunit (Gram-positive type)</fullName>
    </submittedName>
</protein>
<dbReference type="PANTHER" id="PTHR30231">
    <property type="entry name" value="DNA POLYMERASE III SUBUNIT EPSILON"/>
    <property type="match status" value="1"/>
</dbReference>
<keyword evidence="2" id="KW-0378">Hydrolase</keyword>
<dbReference type="InterPro" id="IPR012337">
    <property type="entry name" value="RNaseH-like_sf"/>
</dbReference>
<comment type="caution">
    <text evidence="5">The sequence shown here is derived from an EMBL/GenBank/DDBJ whole genome shotgun (WGS) entry which is preliminary data.</text>
</comment>
<keyword evidence="1" id="KW-0540">Nuclease</keyword>
<dbReference type="InterPro" id="IPR013520">
    <property type="entry name" value="Ribonucl_H"/>
</dbReference>
<name>A0AAP5GZV1_PAEAM</name>
<evidence type="ECO:0000256" key="2">
    <source>
        <dbReference type="ARBA" id="ARBA00022801"/>
    </source>
</evidence>
<evidence type="ECO:0000256" key="3">
    <source>
        <dbReference type="ARBA" id="ARBA00022839"/>
    </source>
</evidence>
<dbReference type="RefSeq" id="WP_310139186.1">
    <property type="nucleotide sequence ID" value="NZ_JAVDTR010000005.1"/>
</dbReference>
<evidence type="ECO:0000256" key="1">
    <source>
        <dbReference type="ARBA" id="ARBA00022722"/>
    </source>
</evidence>
<keyword evidence="3" id="KW-0269">Exonuclease</keyword>
<dbReference type="SMART" id="SM00479">
    <property type="entry name" value="EXOIII"/>
    <property type="match status" value="1"/>
</dbReference>
<dbReference type="Pfam" id="PF00929">
    <property type="entry name" value="RNase_T"/>
    <property type="match status" value="1"/>
</dbReference>
<evidence type="ECO:0000313" key="6">
    <source>
        <dbReference type="Proteomes" id="UP001254832"/>
    </source>
</evidence>
<dbReference type="Proteomes" id="UP001254832">
    <property type="component" value="Unassembled WGS sequence"/>
</dbReference>
<dbReference type="PANTHER" id="PTHR30231:SF4">
    <property type="entry name" value="PROTEIN NEN2"/>
    <property type="match status" value="1"/>
</dbReference>
<dbReference type="CDD" id="cd06127">
    <property type="entry name" value="DEDDh"/>
    <property type="match status" value="1"/>
</dbReference>
<dbReference type="GO" id="GO:0003676">
    <property type="term" value="F:nucleic acid binding"/>
    <property type="evidence" value="ECO:0007669"/>
    <property type="project" value="InterPro"/>
</dbReference>
<accession>A0AAP5GZV1</accession>
<evidence type="ECO:0000259" key="4">
    <source>
        <dbReference type="SMART" id="SM00479"/>
    </source>
</evidence>
<dbReference type="AlphaFoldDB" id="A0AAP5GZV1"/>
<proteinExistence type="predicted"/>
<dbReference type="GO" id="GO:0005829">
    <property type="term" value="C:cytosol"/>
    <property type="evidence" value="ECO:0007669"/>
    <property type="project" value="TreeGrafter"/>
</dbReference>
<sequence>MKTTFLNHTYTIEDIDVSPLQGQTYCIFDLEGTGILPDRESVTQFGAMLFNNRDQLHETFSTLSRAEKPIPQAVAQLTGITNEDMITAPSFIEAFHAFTDFIGDRVLVTQAGYEYDLPILRRHCELYGLPMFNNDVLDTKAMFTYIHPEITEVISTDFLIQYYSLHTEGIQRHDALADCTIIALIFERILEEYWVLGLNEFTADPARSMKRFVIPEMYLNDN</sequence>
<evidence type="ECO:0000313" key="5">
    <source>
        <dbReference type="EMBL" id="MDR6723714.1"/>
    </source>
</evidence>
<reference evidence="5" key="1">
    <citation type="submission" date="2023-07" db="EMBL/GenBank/DDBJ databases">
        <title>Sorghum-associated microbial communities from plants grown in Nebraska, USA.</title>
        <authorList>
            <person name="Schachtman D."/>
        </authorList>
    </citation>
    <scope>NUCLEOTIDE SEQUENCE</scope>
    <source>
        <strain evidence="5">BE80</strain>
    </source>
</reference>